<name>K8VZP1_9GAMM</name>
<dbReference type="InterPro" id="IPR001387">
    <property type="entry name" value="Cro/C1-type_HTH"/>
</dbReference>
<sequence length="55" mass="6176">MIQSELARCIGIKQQSTSQIFSGKSARFSYTIEVAEELRVNAHWFAKGDDEIDLG</sequence>
<dbReference type="AlphaFoldDB" id="K8VZP1"/>
<keyword evidence="2" id="KW-1185">Reference proteome</keyword>
<dbReference type="CDD" id="cd00093">
    <property type="entry name" value="HTH_XRE"/>
    <property type="match status" value="1"/>
</dbReference>
<reference evidence="1 2" key="1">
    <citation type="journal article" date="2012" name="BMC Genomics">
        <title>Comparative genomics of bacteria in the genus Providencia isolated from wild Drosophila melanogaster.</title>
        <authorList>
            <person name="Galac M.R."/>
            <person name="Lazzaro B.P."/>
        </authorList>
    </citation>
    <scope>NUCLEOTIDE SEQUENCE [LARGE SCALE GENOMIC DNA]</scope>
    <source>
        <strain evidence="1 2">DSM 19967</strain>
    </source>
</reference>
<dbReference type="SUPFAM" id="SSF47413">
    <property type="entry name" value="lambda repressor-like DNA-binding domains"/>
    <property type="match status" value="1"/>
</dbReference>
<organism evidence="1 2">
    <name type="scientific">Providencia sneebia DSM 19967</name>
    <dbReference type="NCBI Taxonomy" id="1141660"/>
    <lineage>
        <taxon>Bacteria</taxon>
        <taxon>Pseudomonadati</taxon>
        <taxon>Pseudomonadota</taxon>
        <taxon>Gammaproteobacteria</taxon>
        <taxon>Enterobacterales</taxon>
        <taxon>Morganellaceae</taxon>
        <taxon>Providencia</taxon>
    </lineage>
</organism>
<dbReference type="Gene3D" id="1.10.260.40">
    <property type="entry name" value="lambda repressor-like DNA-binding domains"/>
    <property type="match status" value="1"/>
</dbReference>
<comment type="caution">
    <text evidence="1">The sequence shown here is derived from an EMBL/GenBank/DDBJ whole genome shotgun (WGS) entry which is preliminary data.</text>
</comment>
<dbReference type="EMBL" id="AKKN01000013">
    <property type="protein sequence ID" value="EKT53639.1"/>
    <property type="molecule type" value="Genomic_DNA"/>
</dbReference>
<dbReference type="InterPro" id="IPR010982">
    <property type="entry name" value="Lambda_DNA-bd_dom_sf"/>
</dbReference>
<dbReference type="HOGENOM" id="CLU_3028825_0_0_6"/>
<evidence type="ECO:0000313" key="1">
    <source>
        <dbReference type="EMBL" id="EKT53639.1"/>
    </source>
</evidence>
<accession>K8VZP1</accession>
<dbReference type="Proteomes" id="UP000010290">
    <property type="component" value="Chromosome"/>
</dbReference>
<dbReference type="GO" id="GO:0003677">
    <property type="term" value="F:DNA binding"/>
    <property type="evidence" value="ECO:0007669"/>
    <property type="project" value="InterPro"/>
</dbReference>
<dbReference type="PATRIC" id="fig|1141660.3.peg.3114"/>
<evidence type="ECO:0000313" key="2">
    <source>
        <dbReference type="Proteomes" id="UP000010290"/>
    </source>
</evidence>
<gene>
    <name evidence="1" type="ORF">OO7_15554</name>
</gene>
<proteinExistence type="predicted"/>
<protein>
    <submittedName>
        <fullName evidence="1">HTH-type transcriptional regulator for conjugative element SXT</fullName>
    </submittedName>
</protein>